<dbReference type="EMBL" id="MCFK01002604">
    <property type="protein sequence ID" value="RKF63356.1"/>
    <property type="molecule type" value="Genomic_DNA"/>
</dbReference>
<dbReference type="GO" id="GO:0009277">
    <property type="term" value="C:fungal-type cell wall"/>
    <property type="evidence" value="ECO:0007669"/>
    <property type="project" value="TreeGrafter"/>
</dbReference>
<evidence type="ECO:0000256" key="2">
    <source>
        <dbReference type="ARBA" id="ARBA00006768"/>
    </source>
</evidence>
<dbReference type="InterPro" id="IPR011013">
    <property type="entry name" value="Gal_mutarotase_sf_dom"/>
</dbReference>
<comment type="catalytic activity">
    <reaction evidence="1">
        <text>alpha,alpha-trehalose + H2O = alpha-D-glucose + beta-D-glucose</text>
        <dbReference type="Rhea" id="RHEA:32675"/>
        <dbReference type="ChEBI" id="CHEBI:15377"/>
        <dbReference type="ChEBI" id="CHEBI:15903"/>
        <dbReference type="ChEBI" id="CHEBI:16551"/>
        <dbReference type="ChEBI" id="CHEBI:17925"/>
        <dbReference type="EC" id="3.2.1.28"/>
    </reaction>
</comment>
<organism evidence="8 9">
    <name type="scientific">Erysiphe neolycopersici</name>
    <dbReference type="NCBI Taxonomy" id="212602"/>
    <lineage>
        <taxon>Eukaryota</taxon>
        <taxon>Fungi</taxon>
        <taxon>Dikarya</taxon>
        <taxon>Ascomycota</taxon>
        <taxon>Pezizomycotina</taxon>
        <taxon>Leotiomycetes</taxon>
        <taxon>Erysiphales</taxon>
        <taxon>Erysiphaceae</taxon>
        <taxon>Erysiphe</taxon>
    </lineage>
</organism>
<keyword evidence="6" id="KW-0732">Signal</keyword>
<dbReference type="GO" id="GO:0005993">
    <property type="term" value="P:trehalose catabolic process"/>
    <property type="evidence" value="ECO:0007669"/>
    <property type="project" value="TreeGrafter"/>
</dbReference>
<dbReference type="FunFam" id="1.50.10.10:FF:000032">
    <property type="entry name" value="Vacuolar acid trehalase"/>
    <property type="match status" value="1"/>
</dbReference>
<dbReference type="Pfam" id="PF03632">
    <property type="entry name" value="Glyco_hydro_65m"/>
    <property type="match status" value="1"/>
</dbReference>
<dbReference type="Pfam" id="PF03636">
    <property type="entry name" value="Glyco_hydro_65N"/>
    <property type="match status" value="1"/>
</dbReference>
<dbReference type="Gene3D" id="1.50.10.10">
    <property type="match status" value="1"/>
</dbReference>
<evidence type="ECO:0000313" key="9">
    <source>
        <dbReference type="Proteomes" id="UP000286134"/>
    </source>
</evidence>
<name>A0A420I0Y8_9PEZI</name>
<evidence type="ECO:0000259" key="7">
    <source>
        <dbReference type="PROSITE" id="PS01286"/>
    </source>
</evidence>
<dbReference type="AlphaFoldDB" id="A0A420I0Y8"/>
<feature type="chain" id="PRO_5019463826" description="alpha,alpha-trehalase" evidence="6">
    <location>
        <begin position="19"/>
        <end position="1006"/>
    </location>
</feature>
<dbReference type="Gene3D" id="2.60.120.260">
    <property type="entry name" value="Galactose-binding domain-like"/>
    <property type="match status" value="1"/>
</dbReference>
<dbReference type="STRING" id="212602.A0A420I0Y8"/>
<dbReference type="GO" id="GO:0004555">
    <property type="term" value="F:alpha,alpha-trehalase activity"/>
    <property type="evidence" value="ECO:0007669"/>
    <property type="project" value="UniProtKB-EC"/>
</dbReference>
<dbReference type="Proteomes" id="UP000286134">
    <property type="component" value="Unassembled WGS sequence"/>
</dbReference>
<dbReference type="InterPro" id="IPR005195">
    <property type="entry name" value="Glyco_hydro_65_M"/>
</dbReference>
<dbReference type="EC" id="3.2.1.28" evidence="3"/>
<accession>A0A420I0Y8</accession>
<feature type="domain" description="F5/8 type C" evidence="7">
    <location>
        <begin position="972"/>
        <end position="989"/>
    </location>
</feature>
<evidence type="ECO:0000313" key="8">
    <source>
        <dbReference type="EMBL" id="RKF63356.1"/>
    </source>
</evidence>
<dbReference type="InterPro" id="IPR012341">
    <property type="entry name" value="6hp_glycosidase-like_sf"/>
</dbReference>
<gene>
    <name evidence="8" type="ORF">OnM2_026073</name>
</gene>
<dbReference type="GO" id="GO:0030246">
    <property type="term" value="F:carbohydrate binding"/>
    <property type="evidence" value="ECO:0007669"/>
    <property type="project" value="InterPro"/>
</dbReference>
<dbReference type="SUPFAM" id="SSF48208">
    <property type="entry name" value="Six-hairpin glycosidases"/>
    <property type="match status" value="1"/>
</dbReference>
<evidence type="ECO:0000256" key="4">
    <source>
        <dbReference type="ARBA" id="ARBA00022801"/>
    </source>
</evidence>
<comment type="caution">
    <text evidence="8">The sequence shown here is derived from an EMBL/GenBank/DDBJ whole genome shotgun (WGS) entry which is preliminary data.</text>
</comment>
<dbReference type="OrthoDB" id="200349at2759"/>
<evidence type="ECO:0000256" key="1">
    <source>
        <dbReference type="ARBA" id="ARBA00001576"/>
    </source>
</evidence>
<evidence type="ECO:0000256" key="5">
    <source>
        <dbReference type="ARBA" id="ARBA00023180"/>
    </source>
</evidence>
<keyword evidence="9" id="KW-1185">Reference proteome</keyword>
<dbReference type="InterPro" id="IPR005196">
    <property type="entry name" value="Glyco_hydro_65_N"/>
</dbReference>
<dbReference type="SUPFAM" id="SSF49785">
    <property type="entry name" value="Galactose-binding domain-like"/>
    <property type="match status" value="1"/>
</dbReference>
<dbReference type="Gene3D" id="2.70.98.40">
    <property type="entry name" value="Glycoside hydrolase, family 65, N-terminal domain"/>
    <property type="match status" value="1"/>
</dbReference>
<dbReference type="SUPFAM" id="SSF74650">
    <property type="entry name" value="Galactose mutarotase-like"/>
    <property type="match status" value="1"/>
</dbReference>
<dbReference type="PROSITE" id="PS01286">
    <property type="entry name" value="FA58C_2"/>
    <property type="match status" value="1"/>
</dbReference>
<protein>
    <recommendedName>
        <fullName evidence="3">alpha,alpha-trehalase</fullName>
        <ecNumber evidence="3">3.2.1.28</ecNumber>
    </recommendedName>
</protein>
<dbReference type="InterPro" id="IPR037018">
    <property type="entry name" value="GH65_N"/>
</dbReference>
<keyword evidence="5" id="KW-0325">Glycoprotein</keyword>
<reference evidence="8 9" key="1">
    <citation type="journal article" date="2018" name="BMC Genomics">
        <title>Comparative genome analyses reveal sequence features reflecting distinct modes of host-adaptation between dicot and monocot powdery mildew.</title>
        <authorList>
            <person name="Wu Y."/>
            <person name="Ma X."/>
            <person name="Pan Z."/>
            <person name="Kale S.D."/>
            <person name="Song Y."/>
            <person name="King H."/>
            <person name="Zhang Q."/>
            <person name="Presley C."/>
            <person name="Deng X."/>
            <person name="Wei C.I."/>
            <person name="Xiao S."/>
        </authorList>
    </citation>
    <scope>NUCLEOTIDE SEQUENCE [LARGE SCALE GENOMIC DNA]</scope>
    <source>
        <strain evidence="8">UMSG2</strain>
    </source>
</reference>
<dbReference type="PANTHER" id="PTHR11051:SF8">
    <property type="entry name" value="PROTEIN-GLUCOSYLGALACTOSYLHYDROXYLYSINE GLUCOSIDASE"/>
    <property type="match status" value="1"/>
</dbReference>
<dbReference type="PANTHER" id="PTHR11051">
    <property type="entry name" value="GLYCOSYL HYDROLASE-RELATED"/>
    <property type="match status" value="1"/>
</dbReference>
<evidence type="ECO:0000256" key="6">
    <source>
        <dbReference type="SAM" id="SignalP"/>
    </source>
</evidence>
<dbReference type="InterPro" id="IPR008928">
    <property type="entry name" value="6-hairpin_glycosidase_sf"/>
</dbReference>
<dbReference type="InterPro" id="IPR000421">
    <property type="entry name" value="FA58C"/>
</dbReference>
<comment type="similarity">
    <text evidence="2">Belongs to the glycosyl hydrolase 65 family.</text>
</comment>
<evidence type="ECO:0000256" key="3">
    <source>
        <dbReference type="ARBA" id="ARBA00012757"/>
    </source>
</evidence>
<proteinExistence type="inferred from homology"/>
<dbReference type="SMR" id="A0A420I0Y8"/>
<dbReference type="InterPro" id="IPR008979">
    <property type="entry name" value="Galactose-bd-like_sf"/>
</dbReference>
<keyword evidence="4" id="KW-0378">Hydrolase</keyword>
<feature type="signal peptide" evidence="6">
    <location>
        <begin position="1"/>
        <end position="18"/>
    </location>
</feature>
<sequence length="1006" mass="112715">MMIGITLFLFLVFKFVESNPSSSHFSSPFVKWNQDTWTLSYTKYDPGVFQNWMAIANGYVGAAMAAIGPMYEEASRTDGTGVTSRNGWPLYNPRITFSTVSGFWDIQENATGSNFPELSQNGWDSFISGIPHPTSILFSFFGQELNNSIRISDISNFNSSINMRDGVNEWHYTWTPTVVHSHNISFDIHYKVITHRNIPNIWAIEARVSASDDVNGTVTDLLDGRSSLRSYLNAKGIDQKTDDNFHTIYTSVHPDGLENTTAWLVSGVDFNNKYIDINSRRKAAVHGPLQHDKRVDSTTIGQTFDIFLKKNEPVVLHKFVSVASTDKFSRPEKTARLMLKLALRSGFNNLLKSHVKAWRELLSVEKVDDFRDPVTRRLPEATGENYIKYLQISAVANPYYLLSNLRPDDQSNLNDNSISVCGLTSDCYGGQNFWDAPTWMAPGISVTFPGYAKQINNLYKKQYPQALENANIYSFPKGSALYPWTSGRYGNCTATGPCVDYEYHKNLDIAMSLHQLKVITGNDTWFWEGPNSAAKIVDSVATSMSHLLSYNHTTKSFWIYNMTDPDEYANHVNNGAFTLAATAKVLFLANSLRNEQGLPIIDLWEFQRENIKLPVAESNITLEYEGMNNSVIVKQADVILISYINYHTNYPVSRQVLDLDYYALKQTPDGPAMTYSVFASVANKFVGQGSASYTYTLKAILPYLRAPWFQMSEQVDDNFAKGRTHPAAFPFLTGNGGANQIVPFGFLGLNLDGPVLIIDPSLPPQIPYLRTRTMHFNGATFFVMMNNSNSTIVRIPTALSSGLKDGYGNGTMPFCVGHFKKCDTPYEIGLNEAITIWNRKDWKISSYANNIIQNLPVWSEDDHISGELPLAAVDGSTATFWQPQKDNSAFLFIDTKQITSTSIKKIHFYWGLRHPKAVEVSVSNSTDWQNREAYVMIGKINQIRASNPYSVEIENNSHVVPVTGNETTIILPEQSIWTGRFLRIEITGCSAEDGKGATVGEISVIG</sequence>